<accession>A0A5E4SC04</accession>
<keyword evidence="2" id="KW-0233">DNA recombination</keyword>
<dbReference type="PROSITE" id="PS51898">
    <property type="entry name" value="TYR_RECOMBINASE"/>
    <property type="match status" value="1"/>
</dbReference>
<name>A0A5E4SC04_9BURK</name>
<dbReference type="InterPro" id="IPR013762">
    <property type="entry name" value="Integrase-like_cat_sf"/>
</dbReference>
<evidence type="ECO:0000259" key="3">
    <source>
        <dbReference type="PROSITE" id="PS51898"/>
    </source>
</evidence>
<dbReference type="Pfam" id="PF00589">
    <property type="entry name" value="Phage_integrase"/>
    <property type="match status" value="1"/>
</dbReference>
<dbReference type="AlphaFoldDB" id="A0A5E4SC04"/>
<dbReference type="SUPFAM" id="SSF56349">
    <property type="entry name" value="DNA breaking-rejoining enzymes"/>
    <property type="match status" value="1"/>
</dbReference>
<dbReference type="InterPro" id="IPR002104">
    <property type="entry name" value="Integrase_catalytic"/>
</dbReference>
<keyword evidence="5" id="KW-1185">Reference proteome</keyword>
<dbReference type="Gene3D" id="1.10.150.130">
    <property type="match status" value="1"/>
</dbReference>
<evidence type="ECO:0000256" key="1">
    <source>
        <dbReference type="ARBA" id="ARBA00023125"/>
    </source>
</evidence>
<dbReference type="InterPro" id="IPR011010">
    <property type="entry name" value="DNA_brk_join_enz"/>
</dbReference>
<evidence type="ECO:0000313" key="4">
    <source>
        <dbReference type="EMBL" id="VVD71549.1"/>
    </source>
</evidence>
<dbReference type="Proteomes" id="UP000400981">
    <property type="component" value="Unassembled WGS sequence"/>
</dbReference>
<keyword evidence="1" id="KW-0238">DNA-binding</keyword>
<gene>
    <name evidence="4" type="ORF">PEP31012_00631</name>
</gene>
<dbReference type="GO" id="GO:0006310">
    <property type="term" value="P:DNA recombination"/>
    <property type="evidence" value="ECO:0007669"/>
    <property type="project" value="UniProtKB-KW"/>
</dbReference>
<protein>
    <submittedName>
        <fullName evidence="4">Integrase</fullName>
    </submittedName>
</protein>
<evidence type="ECO:0000256" key="2">
    <source>
        <dbReference type="ARBA" id="ARBA00023172"/>
    </source>
</evidence>
<dbReference type="Gene3D" id="1.10.443.10">
    <property type="entry name" value="Intergrase catalytic core"/>
    <property type="match status" value="1"/>
</dbReference>
<proteinExistence type="predicted"/>
<dbReference type="GO" id="GO:0015074">
    <property type="term" value="P:DNA integration"/>
    <property type="evidence" value="ECO:0007669"/>
    <property type="project" value="InterPro"/>
</dbReference>
<evidence type="ECO:0000313" key="5">
    <source>
        <dbReference type="Proteomes" id="UP000400981"/>
    </source>
</evidence>
<feature type="domain" description="Tyr recombinase" evidence="3">
    <location>
        <begin position="169"/>
        <end position="345"/>
    </location>
</feature>
<dbReference type="InterPro" id="IPR010998">
    <property type="entry name" value="Integrase_recombinase_N"/>
</dbReference>
<dbReference type="GO" id="GO:0003677">
    <property type="term" value="F:DNA binding"/>
    <property type="evidence" value="ECO:0007669"/>
    <property type="project" value="UniProtKB-KW"/>
</dbReference>
<reference evidence="4 5" key="1">
    <citation type="submission" date="2019-08" db="EMBL/GenBank/DDBJ databases">
        <authorList>
            <person name="Peeters C."/>
        </authorList>
    </citation>
    <scope>NUCLEOTIDE SEQUENCE [LARGE SCALE GENOMIC DNA]</scope>
    <source>
        <strain evidence="4 5">LMG 31012</strain>
    </source>
</reference>
<sequence>MRARKQRSGNVYYYYDTGGVPRKEIPLGADYVDAVRLWAELEAEGRTRHIELVTFRYVAERYVREILPSKARRTQRDNLLELDFLYRFFDDPPARLDEIRPVHVRQYLSWRMEQAKRWYSENGRQAPERAGHVRANREIALFSHIFNFSRERGFTDGANPCVGIKKHREFGRNVYVEDGLFQRVWQFADQPTRDAMDLAYLTGQRPADTLRFDESDIRDGELWVVQGKRGKKLRISVVGELGEVIKRIQARKTGYRVASSALVVNEKGERMGADALRFRFDAAREAAGIEKGLFQFRDLRAKAGTDKTELSGDIRAAQKQLGHQSITMTEHYVRERKGDRVGPTR</sequence>
<dbReference type="EMBL" id="CABPSH010000001">
    <property type="protein sequence ID" value="VVD71549.1"/>
    <property type="molecule type" value="Genomic_DNA"/>
</dbReference>
<organism evidence="4 5">
    <name type="scientific">Pandoraea eparura</name>
    <dbReference type="NCBI Taxonomy" id="2508291"/>
    <lineage>
        <taxon>Bacteria</taxon>
        <taxon>Pseudomonadati</taxon>
        <taxon>Pseudomonadota</taxon>
        <taxon>Betaproteobacteria</taxon>
        <taxon>Burkholderiales</taxon>
        <taxon>Burkholderiaceae</taxon>
        <taxon>Pandoraea</taxon>
    </lineage>
</organism>